<keyword evidence="1" id="KW-0812">Transmembrane</keyword>
<protein>
    <submittedName>
        <fullName evidence="2">Uncharacterized protein</fullName>
    </submittedName>
</protein>
<name>A0A1H5T4Z0_XYLRU</name>
<organism evidence="2 3">
    <name type="scientific">Xylanibacter ruminicola</name>
    <name type="common">Prevotella ruminicola</name>
    <dbReference type="NCBI Taxonomy" id="839"/>
    <lineage>
        <taxon>Bacteria</taxon>
        <taxon>Pseudomonadati</taxon>
        <taxon>Bacteroidota</taxon>
        <taxon>Bacteroidia</taxon>
        <taxon>Bacteroidales</taxon>
        <taxon>Prevotellaceae</taxon>
        <taxon>Xylanibacter</taxon>
    </lineage>
</organism>
<keyword evidence="1" id="KW-1133">Transmembrane helix</keyword>
<feature type="transmembrane region" description="Helical" evidence="1">
    <location>
        <begin position="63"/>
        <end position="79"/>
    </location>
</feature>
<dbReference type="Proteomes" id="UP000236735">
    <property type="component" value="Unassembled WGS sequence"/>
</dbReference>
<feature type="transmembrane region" description="Helical" evidence="1">
    <location>
        <begin position="31"/>
        <end position="51"/>
    </location>
</feature>
<accession>A0A1H5T4Z0</accession>
<gene>
    <name evidence="2" type="ORF">SAMN05216354_0873</name>
</gene>
<proteinExistence type="predicted"/>
<feature type="transmembrane region" description="Helical" evidence="1">
    <location>
        <begin position="7"/>
        <end position="25"/>
    </location>
</feature>
<dbReference type="RefSeq" id="WP_103915253.1">
    <property type="nucleotide sequence ID" value="NZ_FNUV01000002.1"/>
</dbReference>
<reference evidence="2 3" key="1">
    <citation type="submission" date="2016-10" db="EMBL/GenBank/DDBJ databases">
        <authorList>
            <person name="de Groot N.N."/>
        </authorList>
    </citation>
    <scope>NUCLEOTIDE SEQUENCE [LARGE SCALE GENOMIC DNA]</scope>
    <source>
        <strain evidence="2 3">AR32</strain>
    </source>
</reference>
<keyword evidence="1" id="KW-0472">Membrane</keyword>
<dbReference type="AlphaFoldDB" id="A0A1H5T4Z0"/>
<sequence>MKKYLKEIEISGLILTAIGVGLSYIKSIQYGVWPCGIGLFLLLLIFLYKAFHWKEYERENKQYIMIILICIFILILQMFKAR</sequence>
<evidence type="ECO:0000256" key="1">
    <source>
        <dbReference type="SAM" id="Phobius"/>
    </source>
</evidence>
<evidence type="ECO:0000313" key="2">
    <source>
        <dbReference type="EMBL" id="SEF57883.1"/>
    </source>
</evidence>
<evidence type="ECO:0000313" key="3">
    <source>
        <dbReference type="Proteomes" id="UP000236735"/>
    </source>
</evidence>
<dbReference type="EMBL" id="FNUV01000002">
    <property type="protein sequence ID" value="SEF57883.1"/>
    <property type="molecule type" value="Genomic_DNA"/>
</dbReference>